<dbReference type="GO" id="GO:0006465">
    <property type="term" value="P:signal peptide processing"/>
    <property type="evidence" value="ECO:0007669"/>
    <property type="project" value="InterPro"/>
</dbReference>
<evidence type="ECO:0000259" key="8">
    <source>
        <dbReference type="Pfam" id="PF10502"/>
    </source>
</evidence>
<reference evidence="9" key="3">
    <citation type="submission" date="2015-02" db="UniProtKB">
        <authorList>
            <consortium name="EnsemblProtists"/>
        </authorList>
    </citation>
    <scope>IDENTIFICATION</scope>
    <source>
        <strain evidence="9">DAOM BR144</strain>
    </source>
</reference>
<dbReference type="Gene3D" id="2.10.109.10">
    <property type="entry name" value="Umud Fragment, subunit A"/>
    <property type="match status" value="1"/>
</dbReference>
<dbReference type="InterPro" id="IPR019533">
    <property type="entry name" value="Peptidase_S26"/>
</dbReference>
<comment type="similarity">
    <text evidence="6">Belongs to the peptidase S26 family. IMP1 subfamily.</text>
</comment>
<reference evidence="10" key="2">
    <citation type="submission" date="2010-04" db="EMBL/GenBank/DDBJ databases">
        <authorList>
            <person name="Buell R."/>
            <person name="Hamilton J."/>
            <person name="Hostetler J."/>
        </authorList>
    </citation>
    <scope>NUCLEOTIDE SEQUENCE [LARGE SCALE GENOMIC DNA]</scope>
    <source>
        <strain evidence="10">DAOM:BR144</strain>
    </source>
</reference>
<dbReference type="SUPFAM" id="SSF51306">
    <property type="entry name" value="LexA/Signal peptidase"/>
    <property type="match status" value="1"/>
</dbReference>
<keyword evidence="4" id="KW-0496">Mitochondrion</keyword>
<evidence type="ECO:0000256" key="2">
    <source>
        <dbReference type="ARBA" id="ARBA00022792"/>
    </source>
</evidence>
<sequence>MTAKHSLARNAVLVFGWATVLKENAFDVIYGMGQSMEPVIPDGSIILVDRLSRRWRDWERGDVVLLRSPTRSNGATICKRILALEGDVVHLHPRYDESRAETITVPKGHVWVEGDNPRVSVDSRQIGAVPAALLLGRACAIAWPAERMSLIR</sequence>
<evidence type="ECO:0000256" key="1">
    <source>
        <dbReference type="ARBA" id="ARBA00004273"/>
    </source>
</evidence>
<dbReference type="STRING" id="431595.K3X7I3"/>
<feature type="active site" evidence="7">
    <location>
        <position position="79"/>
    </location>
</feature>
<dbReference type="OMA" id="GATICKR"/>
<dbReference type="GO" id="GO:0042720">
    <property type="term" value="C:mitochondrial inner membrane peptidase complex"/>
    <property type="evidence" value="ECO:0007669"/>
    <property type="project" value="TreeGrafter"/>
</dbReference>
<dbReference type="PRINTS" id="PR00727">
    <property type="entry name" value="LEADERPTASE"/>
</dbReference>
<dbReference type="PANTHER" id="PTHR12383">
    <property type="entry name" value="PROTEASE FAMILY S26 MITOCHONDRIAL INNER MEMBRANE PROTEASE-RELATED"/>
    <property type="match status" value="1"/>
</dbReference>
<protein>
    <recommendedName>
        <fullName evidence="8">Peptidase S26 domain-containing protein</fullName>
    </recommendedName>
</protein>
<dbReference type="VEuPathDB" id="FungiDB:PYU1_G013155"/>
<evidence type="ECO:0000256" key="6">
    <source>
        <dbReference type="ARBA" id="ARBA00038445"/>
    </source>
</evidence>
<evidence type="ECO:0000313" key="9">
    <source>
        <dbReference type="EnsemblProtists" id="PYU1_T013182"/>
    </source>
</evidence>
<accession>K3X7I3</accession>
<dbReference type="InterPro" id="IPR052064">
    <property type="entry name" value="Mito_IMP1_subunit"/>
</dbReference>
<dbReference type="InParanoid" id="K3X7I3"/>
<comment type="subcellular location">
    <subcellularLocation>
        <location evidence="1">Mitochondrion inner membrane</location>
    </subcellularLocation>
</comment>
<reference evidence="10" key="1">
    <citation type="journal article" date="2010" name="Genome Biol.">
        <title>Genome sequence of the necrotrophic plant pathogen Pythium ultimum reveals original pathogenicity mechanisms and effector repertoire.</title>
        <authorList>
            <person name="Levesque C.A."/>
            <person name="Brouwer H."/>
            <person name="Cano L."/>
            <person name="Hamilton J.P."/>
            <person name="Holt C."/>
            <person name="Huitema E."/>
            <person name="Raffaele S."/>
            <person name="Robideau G.P."/>
            <person name="Thines M."/>
            <person name="Win J."/>
            <person name="Zerillo M.M."/>
            <person name="Beakes G.W."/>
            <person name="Boore J.L."/>
            <person name="Busam D."/>
            <person name="Dumas B."/>
            <person name="Ferriera S."/>
            <person name="Fuerstenberg S.I."/>
            <person name="Gachon C.M."/>
            <person name="Gaulin E."/>
            <person name="Govers F."/>
            <person name="Grenville-Briggs L."/>
            <person name="Horner N."/>
            <person name="Hostetler J."/>
            <person name="Jiang R.H."/>
            <person name="Johnson J."/>
            <person name="Krajaejun T."/>
            <person name="Lin H."/>
            <person name="Meijer H.J."/>
            <person name="Moore B."/>
            <person name="Morris P."/>
            <person name="Phuntmart V."/>
            <person name="Puiu D."/>
            <person name="Shetty J."/>
            <person name="Stajich J.E."/>
            <person name="Tripathy S."/>
            <person name="Wawra S."/>
            <person name="van West P."/>
            <person name="Whitty B.R."/>
            <person name="Coutinho P.M."/>
            <person name="Henrissat B."/>
            <person name="Martin F."/>
            <person name="Thomas P.D."/>
            <person name="Tyler B.M."/>
            <person name="De Vries R.P."/>
            <person name="Kamoun S."/>
            <person name="Yandell M."/>
            <person name="Tisserat N."/>
            <person name="Buell C.R."/>
        </authorList>
    </citation>
    <scope>NUCLEOTIDE SEQUENCE</scope>
    <source>
        <strain evidence="10">DAOM:BR144</strain>
    </source>
</reference>
<name>K3X7I3_GLOUD</name>
<dbReference type="HOGENOM" id="CLU_028723_4_4_1"/>
<keyword evidence="3" id="KW-0378">Hydrolase</keyword>
<dbReference type="EnsemblProtists" id="PYU1_T013182">
    <property type="protein sequence ID" value="PYU1_T013182"/>
    <property type="gene ID" value="PYU1_G013155"/>
</dbReference>
<evidence type="ECO:0000313" key="10">
    <source>
        <dbReference type="Proteomes" id="UP000019132"/>
    </source>
</evidence>
<dbReference type="EMBL" id="GL376577">
    <property type="status" value="NOT_ANNOTATED_CDS"/>
    <property type="molecule type" value="Genomic_DNA"/>
</dbReference>
<evidence type="ECO:0000256" key="3">
    <source>
        <dbReference type="ARBA" id="ARBA00022801"/>
    </source>
</evidence>
<evidence type="ECO:0000256" key="5">
    <source>
        <dbReference type="ARBA" id="ARBA00023136"/>
    </source>
</evidence>
<dbReference type="eggNOG" id="KOG0171">
    <property type="taxonomic scope" value="Eukaryota"/>
</dbReference>
<keyword evidence="5" id="KW-0472">Membrane</keyword>
<dbReference type="InterPro" id="IPR036286">
    <property type="entry name" value="LexA/Signal_pep-like_sf"/>
</dbReference>
<keyword evidence="2" id="KW-0999">Mitochondrion inner membrane</keyword>
<evidence type="ECO:0000256" key="4">
    <source>
        <dbReference type="ARBA" id="ARBA00023128"/>
    </source>
</evidence>
<proteinExistence type="inferred from homology"/>
<feature type="domain" description="Peptidase S26" evidence="8">
    <location>
        <begin position="102"/>
        <end position="143"/>
    </location>
</feature>
<dbReference type="PANTHER" id="PTHR12383:SF16">
    <property type="entry name" value="MITOCHONDRIAL INNER MEMBRANE PROTEASE SUBUNIT 1"/>
    <property type="match status" value="1"/>
</dbReference>
<dbReference type="GO" id="GO:0004252">
    <property type="term" value="F:serine-type endopeptidase activity"/>
    <property type="evidence" value="ECO:0007669"/>
    <property type="project" value="InterPro"/>
</dbReference>
<dbReference type="AlphaFoldDB" id="K3X7I3"/>
<feature type="domain" description="Peptidase S26" evidence="8">
    <location>
        <begin position="9"/>
        <end position="91"/>
    </location>
</feature>
<keyword evidence="10" id="KW-1185">Reference proteome</keyword>
<dbReference type="GO" id="GO:0006627">
    <property type="term" value="P:protein processing involved in protein targeting to mitochondrion"/>
    <property type="evidence" value="ECO:0007669"/>
    <property type="project" value="TreeGrafter"/>
</dbReference>
<feature type="active site" evidence="7">
    <location>
        <position position="35"/>
    </location>
</feature>
<dbReference type="Pfam" id="PF10502">
    <property type="entry name" value="Peptidase_S26"/>
    <property type="match status" value="2"/>
</dbReference>
<evidence type="ECO:0000256" key="7">
    <source>
        <dbReference type="PIRSR" id="PIRSR600223-1"/>
    </source>
</evidence>
<dbReference type="CDD" id="cd06530">
    <property type="entry name" value="S26_SPase_I"/>
    <property type="match status" value="1"/>
</dbReference>
<dbReference type="InterPro" id="IPR000223">
    <property type="entry name" value="Pept_S26A_signal_pept_1"/>
</dbReference>
<organism evidence="9 10">
    <name type="scientific">Globisporangium ultimum (strain ATCC 200006 / CBS 805.95 / DAOM BR144)</name>
    <name type="common">Pythium ultimum</name>
    <dbReference type="NCBI Taxonomy" id="431595"/>
    <lineage>
        <taxon>Eukaryota</taxon>
        <taxon>Sar</taxon>
        <taxon>Stramenopiles</taxon>
        <taxon>Oomycota</taxon>
        <taxon>Peronosporomycetes</taxon>
        <taxon>Pythiales</taxon>
        <taxon>Pythiaceae</taxon>
        <taxon>Globisporangium</taxon>
    </lineage>
</organism>
<dbReference type="Proteomes" id="UP000019132">
    <property type="component" value="Unassembled WGS sequence"/>
</dbReference>